<sequence length="95" mass="10957">MRRGLCWTVFLWQLRNSVDERKDSTEHCWKKQEILFDSGMGKALWGEALHTATYLLNRNPSVTVESTPAELWFGKKPDLSNLILFGALAYAKKLK</sequence>
<reference evidence="1 2" key="1">
    <citation type="submission" date="2023-02" db="EMBL/GenBank/DDBJ databases">
        <title>LHISI_Scaffold_Assembly.</title>
        <authorList>
            <person name="Stuart O.P."/>
            <person name="Cleave R."/>
            <person name="Magrath M.J.L."/>
            <person name="Mikheyev A.S."/>
        </authorList>
    </citation>
    <scope>NUCLEOTIDE SEQUENCE [LARGE SCALE GENOMIC DNA]</scope>
    <source>
        <strain evidence="1">Daus_M_001</strain>
        <tissue evidence="1">Leg muscle</tissue>
    </source>
</reference>
<dbReference type="SUPFAM" id="SSF53098">
    <property type="entry name" value="Ribonuclease H-like"/>
    <property type="match status" value="1"/>
</dbReference>
<dbReference type="EMBL" id="JARBHB010000005">
    <property type="protein sequence ID" value="KAJ8884040.1"/>
    <property type="molecule type" value="Genomic_DNA"/>
</dbReference>
<dbReference type="Gene3D" id="3.30.420.10">
    <property type="entry name" value="Ribonuclease H-like superfamily/Ribonuclease H"/>
    <property type="match status" value="1"/>
</dbReference>
<dbReference type="Proteomes" id="UP001159363">
    <property type="component" value="Chromosome 4"/>
</dbReference>
<dbReference type="InterPro" id="IPR036397">
    <property type="entry name" value="RNaseH_sf"/>
</dbReference>
<evidence type="ECO:0000313" key="1">
    <source>
        <dbReference type="EMBL" id="KAJ8884040.1"/>
    </source>
</evidence>
<name>A0ABQ9HI72_9NEOP</name>
<dbReference type="InterPro" id="IPR039537">
    <property type="entry name" value="Retrotran_Ty1/copia-like"/>
</dbReference>
<dbReference type="PANTHER" id="PTHR42648">
    <property type="entry name" value="TRANSPOSASE, PUTATIVE-RELATED"/>
    <property type="match status" value="1"/>
</dbReference>
<comment type="caution">
    <text evidence="1">The sequence shown here is derived from an EMBL/GenBank/DDBJ whole genome shotgun (WGS) entry which is preliminary data.</text>
</comment>
<gene>
    <name evidence="1" type="ORF">PR048_015897</name>
</gene>
<evidence type="ECO:0000313" key="2">
    <source>
        <dbReference type="Proteomes" id="UP001159363"/>
    </source>
</evidence>
<organism evidence="1 2">
    <name type="scientific">Dryococelus australis</name>
    <dbReference type="NCBI Taxonomy" id="614101"/>
    <lineage>
        <taxon>Eukaryota</taxon>
        <taxon>Metazoa</taxon>
        <taxon>Ecdysozoa</taxon>
        <taxon>Arthropoda</taxon>
        <taxon>Hexapoda</taxon>
        <taxon>Insecta</taxon>
        <taxon>Pterygota</taxon>
        <taxon>Neoptera</taxon>
        <taxon>Polyneoptera</taxon>
        <taxon>Phasmatodea</taxon>
        <taxon>Verophasmatodea</taxon>
        <taxon>Anareolatae</taxon>
        <taxon>Phasmatidae</taxon>
        <taxon>Eurycanthinae</taxon>
        <taxon>Dryococelus</taxon>
    </lineage>
</organism>
<keyword evidence="2" id="KW-1185">Reference proteome</keyword>
<dbReference type="InterPro" id="IPR012337">
    <property type="entry name" value="RNaseH-like_sf"/>
</dbReference>
<protein>
    <submittedName>
        <fullName evidence="1">Uncharacterized protein</fullName>
    </submittedName>
</protein>
<proteinExistence type="predicted"/>
<dbReference type="PANTHER" id="PTHR42648:SF28">
    <property type="entry name" value="TRANSPOSON-ENCODED PROTEIN WITH RIBONUCLEASE H-LIKE AND RETROVIRUS ZINC FINGER-LIKE DOMAINS"/>
    <property type="match status" value="1"/>
</dbReference>
<accession>A0ABQ9HI72</accession>